<accession>A0A7I7W7G3</accession>
<dbReference type="EMBL" id="MVHM01000029">
    <property type="protein sequence ID" value="ORA31674.1"/>
    <property type="molecule type" value="Genomic_DNA"/>
</dbReference>
<reference evidence="3 4" key="1">
    <citation type="submission" date="2016-12" db="EMBL/GenBank/DDBJ databases">
        <title>The new phylogeny of genus Mycobacterium.</title>
        <authorList>
            <person name="Tortoli E."/>
            <person name="Trovato A."/>
            <person name="Cirillo D.M."/>
        </authorList>
    </citation>
    <scope>NUCLEOTIDE SEQUENCE [LARGE SCALE GENOMIC DNA]</scope>
    <source>
        <strain evidence="3 4">DSM 44624</strain>
    </source>
</reference>
<sequence length="268" mass="28300">MRDIRPAPSMVVGIDGSLAATHAALWAVDEAVSRDIPLRLVYVINRADGGGVDDHSRLASGRAALRATQRAVEKTGQPVKVETDIVWGTPLTKLAEESRSAVMVCIGSMGMKHACHGEGSVASALPGIARCPVAVICGSVHRPATFRVGAVAVEANDDRALQQAFEEARLRGAPLQAIASWEAEAPDDIIDGNRLAEAQLNRRIARWTRQYPDVSVEAIAVRGSVCRYVAENAGSIQLLVSGVRSRGCDAGKPAAVNCSVLTVNGNHL</sequence>
<evidence type="ECO:0000313" key="5">
    <source>
        <dbReference type="Proteomes" id="UP000467379"/>
    </source>
</evidence>
<evidence type="ECO:0000313" key="3">
    <source>
        <dbReference type="EMBL" id="ORA31674.1"/>
    </source>
</evidence>
<feature type="domain" description="UspA" evidence="1">
    <location>
        <begin position="10"/>
        <end position="136"/>
    </location>
</feature>
<evidence type="ECO:0000313" key="2">
    <source>
        <dbReference type="EMBL" id="BBZ12715.1"/>
    </source>
</evidence>
<dbReference type="Gene3D" id="3.40.50.620">
    <property type="entry name" value="HUPs"/>
    <property type="match status" value="2"/>
</dbReference>
<evidence type="ECO:0000313" key="4">
    <source>
        <dbReference type="Proteomes" id="UP000192441"/>
    </source>
</evidence>
<dbReference type="InterPro" id="IPR006016">
    <property type="entry name" value="UspA"/>
</dbReference>
<protein>
    <submittedName>
        <fullName evidence="2">Universal stress protein</fullName>
    </submittedName>
</protein>
<dbReference type="SUPFAM" id="SSF52402">
    <property type="entry name" value="Adenine nucleotide alpha hydrolases-like"/>
    <property type="match status" value="2"/>
</dbReference>
<proteinExistence type="predicted"/>
<dbReference type="InterPro" id="IPR014729">
    <property type="entry name" value="Rossmann-like_a/b/a_fold"/>
</dbReference>
<dbReference type="EMBL" id="AP022606">
    <property type="protein sequence ID" value="BBZ12715.1"/>
    <property type="molecule type" value="Genomic_DNA"/>
</dbReference>
<evidence type="ECO:0000259" key="1">
    <source>
        <dbReference type="Pfam" id="PF00582"/>
    </source>
</evidence>
<dbReference type="AlphaFoldDB" id="A0A7I7W7G3"/>
<name>A0A7I7W7G3_9MYCO</name>
<dbReference type="Proteomes" id="UP000467379">
    <property type="component" value="Chromosome"/>
</dbReference>
<reference evidence="2 5" key="2">
    <citation type="journal article" date="2019" name="Emerg. Microbes Infect.">
        <title>Comprehensive subspecies identification of 175 nontuberculous mycobacteria species based on 7547 genomic profiles.</title>
        <authorList>
            <person name="Matsumoto Y."/>
            <person name="Kinjo T."/>
            <person name="Motooka D."/>
            <person name="Nabeya D."/>
            <person name="Jung N."/>
            <person name="Uechi K."/>
            <person name="Horii T."/>
            <person name="Iida T."/>
            <person name="Fujita J."/>
            <person name="Nakamura S."/>
        </authorList>
    </citation>
    <scope>NUCLEOTIDE SEQUENCE [LARGE SCALE GENOMIC DNA]</scope>
    <source>
        <strain evidence="2 5">JCM 12687</strain>
    </source>
</reference>
<gene>
    <name evidence="3" type="ORF">BST20_26450</name>
    <name evidence="2" type="ORF">MBRA_29100</name>
</gene>
<dbReference type="Proteomes" id="UP000192441">
    <property type="component" value="Unassembled WGS sequence"/>
</dbReference>
<reference evidence="2" key="3">
    <citation type="submission" date="2020-02" db="EMBL/GenBank/DDBJ databases">
        <authorList>
            <person name="Matsumoto Y."/>
            <person name="Kinjo T."/>
            <person name="Motooka D."/>
            <person name="Nabeya D."/>
            <person name="Jung N."/>
            <person name="Uechi K."/>
            <person name="Horii T."/>
            <person name="Iida T."/>
            <person name="Fujita J."/>
            <person name="Nakamura S."/>
        </authorList>
    </citation>
    <scope>NUCLEOTIDE SEQUENCE</scope>
    <source>
        <strain evidence="2">JCM 12687</strain>
    </source>
</reference>
<dbReference type="RefSeq" id="WP_083134377.1">
    <property type="nucleotide sequence ID" value="NZ_AP022606.1"/>
</dbReference>
<dbReference type="Pfam" id="PF00582">
    <property type="entry name" value="Usp"/>
    <property type="match status" value="1"/>
</dbReference>
<organism evidence="3 4">
    <name type="scientific">Mycobacterium branderi</name>
    <dbReference type="NCBI Taxonomy" id="43348"/>
    <lineage>
        <taxon>Bacteria</taxon>
        <taxon>Bacillati</taxon>
        <taxon>Actinomycetota</taxon>
        <taxon>Actinomycetes</taxon>
        <taxon>Mycobacteriales</taxon>
        <taxon>Mycobacteriaceae</taxon>
        <taxon>Mycobacterium</taxon>
    </lineage>
</organism>
<keyword evidence="5" id="KW-1185">Reference proteome</keyword>